<reference evidence="1 2" key="1">
    <citation type="journal article" date="2022" name="Nat. Ecol. Evol.">
        <title>A masculinizing supergene underlies an exaggerated male reproductive morph in a spider.</title>
        <authorList>
            <person name="Hendrickx F."/>
            <person name="De Corte Z."/>
            <person name="Sonet G."/>
            <person name="Van Belleghem S.M."/>
            <person name="Kostlbacher S."/>
            <person name="Vangestel C."/>
        </authorList>
    </citation>
    <scope>NUCLEOTIDE SEQUENCE [LARGE SCALE GENOMIC DNA]</scope>
    <source>
        <strain evidence="1">W744_W776</strain>
    </source>
</reference>
<gene>
    <name evidence="1" type="ORF">JTE90_026930</name>
</gene>
<proteinExistence type="predicted"/>
<evidence type="ECO:0000313" key="1">
    <source>
        <dbReference type="EMBL" id="KAG8175946.1"/>
    </source>
</evidence>
<comment type="caution">
    <text evidence="1">The sequence shown here is derived from an EMBL/GenBank/DDBJ whole genome shotgun (WGS) entry which is preliminary data.</text>
</comment>
<accession>A0AAV6TWA4</accession>
<name>A0AAV6TWA4_9ARAC</name>
<dbReference type="Proteomes" id="UP000827092">
    <property type="component" value="Unassembled WGS sequence"/>
</dbReference>
<protein>
    <recommendedName>
        <fullName evidence="3">Vitellogenin</fullName>
    </recommendedName>
</protein>
<dbReference type="AlphaFoldDB" id="A0AAV6TWA4"/>
<evidence type="ECO:0000313" key="2">
    <source>
        <dbReference type="Proteomes" id="UP000827092"/>
    </source>
</evidence>
<dbReference type="EMBL" id="JAFNEN010000938">
    <property type="protein sequence ID" value="KAG8175946.1"/>
    <property type="molecule type" value="Genomic_DNA"/>
</dbReference>
<keyword evidence="2" id="KW-1185">Reference proteome</keyword>
<organism evidence="1 2">
    <name type="scientific">Oedothorax gibbosus</name>
    <dbReference type="NCBI Taxonomy" id="931172"/>
    <lineage>
        <taxon>Eukaryota</taxon>
        <taxon>Metazoa</taxon>
        <taxon>Ecdysozoa</taxon>
        <taxon>Arthropoda</taxon>
        <taxon>Chelicerata</taxon>
        <taxon>Arachnida</taxon>
        <taxon>Araneae</taxon>
        <taxon>Araneomorphae</taxon>
        <taxon>Entelegynae</taxon>
        <taxon>Araneoidea</taxon>
        <taxon>Linyphiidae</taxon>
        <taxon>Erigoninae</taxon>
        <taxon>Oedothorax</taxon>
    </lineage>
</organism>
<sequence>MNAAEKNSPDSQLIGAIQANSSTTKHFLFATDMSVCEFFEDQLRCVESEQRIGGMVKSQQVRLPLTKGFHQLHVKEGRLTSKLLSSAAVKLHLHLKDYEVSTHRQLVCPQIEEPDFVFNGCFRYIILAEVTLEARSSCRPGLASVSFETLQPTGPLKPDAGDPKPDIVEEVPTAQFQNPSSTCICGAASQIHCPADDAGDPKPDIVEEVPTAQFQNPSSTCISGAASQIHCPADDAGDQYLSTGMSFRALAFSFRMGNNTVGAIIKEVIIAIWEELQPLHMQVPTTEKLKKVAADFPHVVGCLDGKHKFLFSNHFV</sequence>
<evidence type="ECO:0008006" key="3">
    <source>
        <dbReference type="Google" id="ProtNLM"/>
    </source>
</evidence>